<evidence type="ECO:0000313" key="2">
    <source>
        <dbReference type="Proteomes" id="UP001066276"/>
    </source>
</evidence>
<organism evidence="1 2">
    <name type="scientific">Pleurodeles waltl</name>
    <name type="common">Iberian ribbed newt</name>
    <dbReference type="NCBI Taxonomy" id="8319"/>
    <lineage>
        <taxon>Eukaryota</taxon>
        <taxon>Metazoa</taxon>
        <taxon>Chordata</taxon>
        <taxon>Craniata</taxon>
        <taxon>Vertebrata</taxon>
        <taxon>Euteleostomi</taxon>
        <taxon>Amphibia</taxon>
        <taxon>Batrachia</taxon>
        <taxon>Caudata</taxon>
        <taxon>Salamandroidea</taxon>
        <taxon>Salamandridae</taxon>
        <taxon>Pleurodelinae</taxon>
        <taxon>Pleurodeles</taxon>
    </lineage>
</organism>
<sequence length="71" mass="8167">MTSACNRVLTSLEAAIELEAIWLQRNNRETERIMASRRVTAQEVVGMLFELSSDHDYETDSASEAEEEERF</sequence>
<gene>
    <name evidence="1" type="ORF">NDU88_001384</name>
</gene>
<protein>
    <submittedName>
        <fullName evidence="1">Uncharacterized protein</fullName>
    </submittedName>
</protein>
<dbReference type="EMBL" id="JANPWB010000013">
    <property type="protein sequence ID" value="KAJ1103968.1"/>
    <property type="molecule type" value="Genomic_DNA"/>
</dbReference>
<name>A0AAV7MPS0_PLEWA</name>
<dbReference type="AlphaFoldDB" id="A0AAV7MPS0"/>
<proteinExistence type="predicted"/>
<comment type="caution">
    <text evidence="1">The sequence shown here is derived from an EMBL/GenBank/DDBJ whole genome shotgun (WGS) entry which is preliminary data.</text>
</comment>
<keyword evidence="2" id="KW-1185">Reference proteome</keyword>
<dbReference type="Proteomes" id="UP001066276">
    <property type="component" value="Chromosome 9"/>
</dbReference>
<reference evidence="1" key="1">
    <citation type="journal article" date="2022" name="bioRxiv">
        <title>Sequencing and chromosome-scale assembly of the giantPleurodeles waltlgenome.</title>
        <authorList>
            <person name="Brown T."/>
            <person name="Elewa A."/>
            <person name="Iarovenko S."/>
            <person name="Subramanian E."/>
            <person name="Araus A.J."/>
            <person name="Petzold A."/>
            <person name="Susuki M."/>
            <person name="Suzuki K.-i.T."/>
            <person name="Hayashi T."/>
            <person name="Toyoda A."/>
            <person name="Oliveira C."/>
            <person name="Osipova E."/>
            <person name="Leigh N.D."/>
            <person name="Simon A."/>
            <person name="Yun M.H."/>
        </authorList>
    </citation>
    <scope>NUCLEOTIDE SEQUENCE</scope>
    <source>
        <strain evidence="1">20211129_DDA</strain>
        <tissue evidence="1">Liver</tissue>
    </source>
</reference>
<accession>A0AAV7MPS0</accession>
<evidence type="ECO:0000313" key="1">
    <source>
        <dbReference type="EMBL" id="KAJ1103968.1"/>
    </source>
</evidence>